<dbReference type="GO" id="GO:0016020">
    <property type="term" value="C:membrane"/>
    <property type="evidence" value="ECO:0007669"/>
    <property type="project" value="UniProtKB-SubCell"/>
</dbReference>
<feature type="transmembrane region" description="Helical" evidence="6">
    <location>
        <begin position="68"/>
        <end position="89"/>
    </location>
</feature>
<comment type="similarity">
    <text evidence="2">Belongs to the EamA transporter family.</text>
</comment>
<dbReference type="Pfam" id="PF00892">
    <property type="entry name" value="EamA"/>
    <property type="match status" value="2"/>
</dbReference>
<organism evidence="8 9">
    <name type="scientific">Herbaspirillum aquaticum</name>
    <dbReference type="NCBI Taxonomy" id="568783"/>
    <lineage>
        <taxon>Bacteria</taxon>
        <taxon>Pseudomonadati</taxon>
        <taxon>Pseudomonadota</taxon>
        <taxon>Betaproteobacteria</taxon>
        <taxon>Burkholderiales</taxon>
        <taxon>Oxalobacteraceae</taxon>
        <taxon>Herbaspirillum</taxon>
    </lineage>
</organism>
<feature type="transmembrane region" description="Helical" evidence="6">
    <location>
        <begin position="243"/>
        <end position="262"/>
    </location>
</feature>
<dbReference type="RefSeq" id="WP_088754121.1">
    <property type="nucleotide sequence ID" value="NZ_JARJFG010000015.1"/>
</dbReference>
<evidence type="ECO:0000256" key="5">
    <source>
        <dbReference type="ARBA" id="ARBA00023136"/>
    </source>
</evidence>
<sequence>MPPPLLSGILVALIWGVQPVISRYGFQQGLTPLDATLMRFLTSGVLILPFAWRRGLRGACGVGWKRGLVLFLLSGPLFSLVLVAGVNYAPASHGALIHPALTPLFGMAIGRYALGQRERVSLWGVALLLAGLVLVALNGILASGGLAPDGAWRGDLLFVLSALMWSSYLMLNRAWKIAPLDAVALTQVLSLACMLLALPWLGTQTFSKPASALLLQSAYHGVLVSIVSVALFNWVVARLGVKALMLNALSPLFGVLASAWILGETLSVSMMIGAVAIVAGLGVTMTKTRPVRTPGQ</sequence>
<dbReference type="EMBL" id="NJGV01000004">
    <property type="protein sequence ID" value="OWY35784.1"/>
    <property type="molecule type" value="Genomic_DNA"/>
</dbReference>
<feature type="transmembrane region" description="Helical" evidence="6">
    <location>
        <begin position="121"/>
        <end position="144"/>
    </location>
</feature>
<dbReference type="AlphaFoldDB" id="A0A225SXS1"/>
<keyword evidence="4 6" id="KW-1133">Transmembrane helix</keyword>
<feature type="domain" description="EamA" evidence="7">
    <location>
        <begin position="6"/>
        <end position="136"/>
    </location>
</feature>
<dbReference type="Proteomes" id="UP000214747">
    <property type="component" value="Unassembled WGS sequence"/>
</dbReference>
<feature type="transmembrane region" description="Helical" evidence="6">
    <location>
        <begin position="213"/>
        <end position="236"/>
    </location>
</feature>
<keyword evidence="9" id="KW-1185">Reference proteome</keyword>
<dbReference type="SUPFAM" id="SSF103481">
    <property type="entry name" value="Multidrug resistance efflux transporter EmrE"/>
    <property type="match status" value="2"/>
</dbReference>
<dbReference type="PANTHER" id="PTHR32322">
    <property type="entry name" value="INNER MEMBRANE TRANSPORTER"/>
    <property type="match status" value="1"/>
</dbReference>
<dbReference type="InterPro" id="IPR050638">
    <property type="entry name" value="AA-Vitamin_Transporters"/>
</dbReference>
<keyword evidence="3 6" id="KW-0812">Transmembrane</keyword>
<feature type="domain" description="EamA" evidence="7">
    <location>
        <begin position="153"/>
        <end position="284"/>
    </location>
</feature>
<comment type="caution">
    <text evidence="8">The sequence shown here is derived from an EMBL/GenBank/DDBJ whole genome shotgun (WGS) entry which is preliminary data.</text>
</comment>
<gene>
    <name evidence="8" type="ORF">CEJ45_05080</name>
</gene>
<evidence type="ECO:0000256" key="1">
    <source>
        <dbReference type="ARBA" id="ARBA00004141"/>
    </source>
</evidence>
<evidence type="ECO:0000259" key="7">
    <source>
        <dbReference type="Pfam" id="PF00892"/>
    </source>
</evidence>
<reference evidence="8 9" key="1">
    <citation type="journal article" date="2010" name="Int. J. Syst. Evol. Microbiol.">
        <title>Reclassification of Herbaspirillum putei as a later heterotypic synonym of Herbaspirillum huttiense, with the description of H. huttiense subsp. huttiense subsp. nov. and H. huttiense subsp. putei subsp. nov., comb. nov., and description of Herbaspirillum aquaticum sp. nov.</title>
        <authorList>
            <person name="Dobritsa A.P."/>
            <person name="Reddy M.C."/>
            <person name="Samadpour M."/>
        </authorList>
    </citation>
    <scope>NUCLEOTIDE SEQUENCE [LARGE SCALE GENOMIC DNA]</scope>
    <source>
        <strain evidence="8 9">IEH 4430</strain>
    </source>
</reference>
<evidence type="ECO:0000313" key="9">
    <source>
        <dbReference type="Proteomes" id="UP000214747"/>
    </source>
</evidence>
<dbReference type="InterPro" id="IPR037185">
    <property type="entry name" value="EmrE-like"/>
</dbReference>
<dbReference type="InterPro" id="IPR000620">
    <property type="entry name" value="EamA_dom"/>
</dbReference>
<evidence type="ECO:0000256" key="4">
    <source>
        <dbReference type="ARBA" id="ARBA00022989"/>
    </source>
</evidence>
<evidence type="ECO:0000256" key="2">
    <source>
        <dbReference type="ARBA" id="ARBA00007362"/>
    </source>
</evidence>
<accession>A0A225SXS1</accession>
<evidence type="ECO:0000256" key="3">
    <source>
        <dbReference type="ARBA" id="ARBA00022692"/>
    </source>
</evidence>
<feature type="transmembrane region" description="Helical" evidence="6">
    <location>
        <begin position="95"/>
        <end position="114"/>
    </location>
</feature>
<dbReference type="PANTHER" id="PTHR32322:SF2">
    <property type="entry name" value="EAMA DOMAIN-CONTAINING PROTEIN"/>
    <property type="match status" value="1"/>
</dbReference>
<feature type="transmembrane region" description="Helical" evidence="6">
    <location>
        <begin position="150"/>
        <end position="171"/>
    </location>
</feature>
<evidence type="ECO:0000313" key="8">
    <source>
        <dbReference type="EMBL" id="OWY35784.1"/>
    </source>
</evidence>
<protein>
    <submittedName>
        <fullName evidence="8">Multidrug DMT transporter permease</fullName>
    </submittedName>
</protein>
<evidence type="ECO:0000256" key="6">
    <source>
        <dbReference type="SAM" id="Phobius"/>
    </source>
</evidence>
<proteinExistence type="inferred from homology"/>
<keyword evidence="5 6" id="KW-0472">Membrane</keyword>
<feature type="transmembrane region" description="Helical" evidence="6">
    <location>
        <begin position="38"/>
        <end position="56"/>
    </location>
</feature>
<feature type="transmembrane region" description="Helical" evidence="6">
    <location>
        <begin position="268"/>
        <end position="286"/>
    </location>
</feature>
<comment type="subcellular location">
    <subcellularLocation>
        <location evidence="1">Membrane</location>
        <topology evidence="1">Multi-pass membrane protein</topology>
    </subcellularLocation>
</comment>
<name>A0A225SXS1_9BURK</name>
<feature type="transmembrane region" description="Helical" evidence="6">
    <location>
        <begin position="183"/>
        <end position="201"/>
    </location>
</feature>